<evidence type="ECO:0000313" key="13">
    <source>
        <dbReference type="EMBL" id="KAK7865057.1"/>
    </source>
</evidence>
<proteinExistence type="predicted"/>
<name>A0AAN9VM88_9ORTH</name>
<evidence type="ECO:0000259" key="12">
    <source>
        <dbReference type="PROSITE" id="PS51864"/>
    </source>
</evidence>
<dbReference type="PROSITE" id="PS51864">
    <property type="entry name" value="ASTACIN"/>
    <property type="match status" value="1"/>
</dbReference>
<dbReference type="PRINTS" id="PR00480">
    <property type="entry name" value="ASTACIN"/>
</dbReference>
<evidence type="ECO:0000256" key="3">
    <source>
        <dbReference type="ARBA" id="ARBA00022729"/>
    </source>
</evidence>
<comment type="caution">
    <text evidence="10">Lacks conserved residue(s) required for the propagation of feature annotation.</text>
</comment>
<dbReference type="Proteomes" id="UP001378592">
    <property type="component" value="Unassembled WGS sequence"/>
</dbReference>
<feature type="domain" description="Peptidase M12A" evidence="12">
    <location>
        <begin position="97"/>
        <end position="292"/>
    </location>
</feature>
<dbReference type="EMBL" id="JAZDUA010000187">
    <property type="protein sequence ID" value="KAK7865057.1"/>
    <property type="molecule type" value="Genomic_DNA"/>
</dbReference>
<feature type="chain" id="PRO_5042663070" description="Metalloendopeptidase" evidence="11">
    <location>
        <begin position="27"/>
        <end position="315"/>
    </location>
</feature>
<evidence type="ECO:0000256" key="5">
    <source>
        <dbReference type="ARBA" id="ARBA00022833"/>
    </source>
</evidence>
<dbReference type="InterPro" id="IPR001506">
    <property type="entry name" value="Peptidase_M12A"/>
</dbReference>
<dbReference type="AlphaFoldDB" id="A0AAN9VM88"/>
<keyword evidence="8" id="KW-1015">Disulfide bond</keyword>
<protein>
    <recommendedName>
        <fullName evidence="11">Metalloendopeptidase</fullName>
        <ecNumber evidence="11">3.4.24.-</ecNumber>
    </recommendedName>
</protein>
<comment type="cofactor">
    <cofactor evidence="10 11">
        <name>Zn(2+)</name>
        <dbReference type="ChEBI" id="CHEBI:29105"/>
    </cofactor>
    <text evidence="10 11">Binds 1 zinc ion per subunit.</text>
</comment>
<keyword evidence="6 10" id="KW-0482">Metalloprotease</keyword>
<dbReference type="InterPro" id="IPR024079">
    <property type="entry name" value="MetalloPept_cat_dom_sf"/>
</dbReference>
<evidence type="ECO:0000256" key="8">
    <source>
        <dbReference type="ARBA" id="ARBA00023157"/>
    </source>
</evidence>
<evidence type="ECO:0000256" key="7">
    <source>
        <dbReference type="ARBA" id="ARBA00023145"/>
    </source>
</evidence>
<feature type="binding site" evidence="10">
    <location>
        <position position="190"/>
    </location>
    <ligand>
        <name>Zn(2+)</name>
        <dbReference type="ChEBI" id="CHEBI:29105"/>
        <note>catalytic</note>
    </ligand>
</feature>
<evidence type="ECO:0000313" key="14">
    <source>
        <dbReference type="Proteomes" id="UP001378592"/>
    </source>
</evidence>
<evidence type="ECO:0000256" key="2">
    <source>
        <dbReference type="ARBA" id="ARBA00022723"/>
    </source>
</evidence>
<dbReference type="SUPFAM" id="SSF55486">
    <property type="entry name" value="Metalloproteases ('zincins'), catalytic domain"/>
    <property type="match status" value="1"/>
</dbReference>
<reference evidence="13 14" key="1">
    <citation type="submission" date="2024-03" db="EMBL/GenBank/DDBJ databases">
        <title>The genome assembly and annotation of the cricket Gryllus longicercus Weissman &amp; Gray.</title>
        <authorList>
            <person name="Szrajer S."/>
            <person name="Gray D."/>
            <person name="Ylla G."/>
        </authorList>
    </citation>
    <scope>NUCLEOTIDE SEQUENCE [LARGE SCALE GENOMIC DNA]</scope>
    <source>
        <strain evidence="13">DAG 2021-001</strain>
        <tissue evidence="13">Whole body minus gut</tissue>
    </source>
</reference>
<accession>A0AAN9VM88</accession>
<dbReference type="PANTHER" id="PTHR10127:SF780">
    <property type="entry name" value="METALLOENDOPEPTIDASE"/>
    <property type="match status" value="1"/>
</dbReference>
<dbReference type="GO" id="GO:0008270">
    <property type="term" value="F:zinc ion binding"/>
    <property type="evidence" value="ECO:0007669"/>
    <property type="project" value="UniProtKB-UniRule"/>
</dbReference>
<evidence type="ECO:0000256" key="1">
    <source>
        <dbReference type="ARBA" id="ARBA00022670"/>
    </source>
</evidence>
<dbReference type="InterPro" id="IPR034035">
    <property type="entry name" value="Astacin-like_dom"/>
</dbReference>
<dbReference type="GO" id="GO:0006508">
    <property type="term" value="P:proteolysis"/>
    <property type="evidence" value="ECO:0007669"/>
    <property type="project" value="UniProtKB-KW"/>
</dbReference>
<feature type="binding site" evidence="10">
    <location>
        <position position="200"/>
    </location>
    <ligand>
        <name>Zn(2+)</name>
        <dbReference type="ChEBI" id="CHEBI:29105"/>
        <note>catalytic</note>
    </ligand>
</feature>
<evidence type="ECO:0000256" key="4">
    <source>
        <dbReference type="ARBA" id="ARBA00022801"/>
    </source>
</evidence>
<dbReference type="CDD" id="cd04280">
    <property type="entry name" value="ZnMc_astacin_like"/>
    <property type="match status" value="1"/>
</dbReference>
<keyword evidence="14" id="KW-1185">Reference proteome</keyword>
<dbReference type="PANTHER" id="PTHR10127">
    <property type="entry name" value="DISCOIDIN, CUB, EGF, LAMININ , AND ZINC METALLOPROTEASE DOMAIN CONTAINING"/>
    <property type="match status" value="1"/>
</dbReference>
<keyword evidence="9" id="KW-0325">Glycoprotein</keyword>
<dbReference type="FunFam" id="3.40.390.10:FF:000015">
    <property type="entry name" value="Meprin A subunit"/>
    <property type="match status" value="1"/>
</dbReference>
<keyword evidence="5 10" id="KW-0862">Zinc</keyword>
<dbReference type="Gene3D" id="3.40.390.10">
    <property type="entry name" value="Collagenase (Catalytic Domain)"/>
    <property type="match status" value="1"/>
</dbReference>
<dbReference type="SMART" id="SM00235">
    <property type="entry name" value="ZnMc"/>
    <property type="match status" value="1"/>
</dbReference>
<evidence type="ECO:0000256" key="9">
    <source>
        <dbReference type="ARBA" id="ARBA00023180"/>
    </source>
</evidence>
<feature type="active site" evidence="10">
    <location>
        <position position="191"/>
    </location>
</feature>
<evidence type="ECO:0000256" key="10">
    <source>
        <dbReference type="PROSITE-ProRule" id="PRU01211"/>
    </source>
</evidence>
<keyword evidence="3 11" id="KW-0732">Signal</keyword>
<dbReference type="Pfam" id="PF01400">
    <property type="entry name" value="Astacin"/>
    <property type="match status" value="1"/>
</dbReference>
<organism evidence="13 14">
    <name type="scientific">Gryllus longicercus</name>
    <dbReference type="NCBI Taxonomy" id="2509291"/>
    <lineage>
        <taxon>Eukaryota</taxon>
        <taxon>Metazoa</taxon>
        <taxon>Ecdysozoa</taxon>
        <taxon>Arthropoda</taxon>
        <taxon>Hexapoda</taxon>
        <taxon>Insecta</taxon>
        <taxon>Pterygota</taxon>
        <taxon>Neoptera</taxon>
        <taxon>Polyneoptera</taxon>
        <taxon>Orthoptera</taxon>
        <taxon>Ensifera</taxon>
        <taxon>Gryllidea</taxon>
        <taxon>Grylloidea</taxon>
        <taxon>Gryllidae</taxon>
        <taxon>Gryllinae</taxon>
        <taxon>Gryllus</taxon>
    </lineage>
</organism>
<evidence type="ECO:0000256" key="6">
    <source>
        <dbReference type="ARBA" id="ARBA00023049"/>
    </source>
</evidence>
<dbReference type="EC" id="3.4.24.-" evidence="11"/>
<keyword evidence="1 10" id="KW-0645">Protease</keyword>
<dbReference type="InterPro" id="IPR006026">
    <property type="entry name" value="Peptidase_Metallo"/>
</dbReference>
<feature type="signal peptide" evidence="11">
    <location>
        <begin position="1"/>
        <end position="26"/>
    </location>
</feature>
<comment type="caution">
    <text evidence="13">The sequence shown here is derived from an EMBL/GenBank/DDBJ whole genome shotgun (WGS) entry which is preliminary data.</text>
</comment>
<sequence>MAAGAKVVRWWRWLVAAAAALAAALGAPLPDGNDLEGPATPSYVQHVLPSFGSAVFGDPDEQIGEKVSAWSNESGVNPEELGEYAEGDILFPATARNGLATTMARWPEGVVPYKFSSQFSYRDQELLQEAFRHYHEFTCIKFVPYTNQPDYIYITSSSTGCWSSVGRVGGMQEVNLQSPGCTSTVGTPIHELMHALGFLHEQNRWERDRYVTIHWENIQQGREDNFQAATKESTDDYGVPYDYDSVMHYSANAFTKNGRPTIVPMDSNAQLGQRRGLSKGDIKKLNSMYGCKMSELPKRNSSIASFIDNISAFFG</sequence>
<evidence type="ECO:0000256" key="11">
    <source>
        <dbReference type="RuleBase" id="RU361183"/>
    </source>
</evidence>
<keyword evidence="7" id="KW-0865">Zymogen</keyword>
<dbReference type="GO" id="GO:0004222">
    <property type="term" value="F:metalloendopeptidase activity"/>
    <property type="evidence" value="ECO:0007669"/>
    <property type="project" value="UniProtKB-UniRule"/>
</dbReference>
<gene>
    <name evidence="13" type="ORF">R5R35_007184</name>
</gene>
<feature type="binding site" evidence="10">
    <location>
        <position position="194"/>
    </location>
    <ligand>
        <name>Zn(2+)</name>
        <dbReference type="ChEBI" id="CHEBI:29105"/>
        <note>catalytic</note>
    </ligand>
</feature>
<keyword evidence="2 10" id="KW-0479">Metal-binding</keyword>
<keyword evidence="4 10" id="KW-0378">Hydrolase</keyword>